<evidence type="ECO:0000259" key="13">
    <source>
        <dbReference type="Pfam" id="PF10443"/>
    </source>
</evidence>
<evidence type="ECO:0000256" key="11">
    <source>
        <dbReference type="SAM" id="MobiDB-lite"/>
    </source>
</evidence>
<feature type="transmembrane region" description="Helical" evidence="12">
    <location>
        <begin position="854"/>
        <end position="872"/>
    </location>
</feature>
<keyword evidence="10" id="KW-0175">Coiled coil</keyword>
<evidence type="ECO:0000256" key="3">
    <source>
        <dbReference type="ARBA" id="ARBA00020222"/>
    </source>
</evidence>
<evidence type="ECO:0000256" key="2">
    <source>
        <dbReference type="ARBA" id="ARBA00010320"/>
    </source>
</evidence>
<dbReference type="SUPFAM" id="SSF54928">
    <property type="entry name" value="RNA-binding domain, RBD"/>
    <property type="match status" value="1"/>
</dbReference>
<feature type="compositionally biased region" description="Basic residues" evidence="11">
    <location>
        <begin position="380"/>
        <end position="391"/>
    </location>
</feature>
<keyword evidence="7" id="KW-0496">Mitochondrion</keyword>
<keyword evidence="5" id="KW-0999">Mitochondrion inner membrane</keyword>
<evidence type="ECO:0000256" key="9">
    <source>
        <dbReference type="ARBA" id="ARBA00025276"/>
    </source>
</evidence>
<evidence type="ECO:0000256" key="8">
    <source>
        <dbReference type="ARBA" id="ARBA00023136"/>
    </source>
</evidence>
<feature type="transmembrane region" description="Helical" evidence="12">
    <location>
        <begin position="878"/>
        <end position="896"/>
    </location>
</feature>
<sequence>HLSSICAFKPLEIQPQHKDGGVFVRFSYAPPELDGDADPLTALETRLQEAVDQQGSFPTWHGFGGGNIWIVRGKPWREDMDRFASPILKVFFDGPDVQQQTLYELCRPYGRIKDITLPTPVPPGSMRSSTITFHRVNSAAIARNVIYGRTIPSTAAITRLRVDYEKPIQAHVVRDWMSSHPKFMIPVLVFLLGTFTYTIFDPIRAWMVEAKATHLFDYRKSKVYQWLHLNSIARLSHKSDEAEVEVATAAEVWKDRKDAEESIQAYLADMPSTVTFIHGPQGSGKTTMLKKILADSNRSYLIIDCRPLQSAPTDPILVSGLAAQTGYWPIFTSLNSMNNLIDMASVGLIGQKAGLSSSVQDQMKQVLSIVTEGLQGVTKSRRSATSRKIRKRELEDQERQQDLERRAKISRGIWHDGRLDCVAGNGVMSELGMGDEKFDLNDTDKPSEDVPSLLEETKETIVSAQKTHNQEESDALASLPIVVIRNYAITSPSSSKSDLLTVLADWAANLVENKIAHVIVLSDNRENAKRVANGIPGLPVHAMSGSDSIYAALPSKPLNTIALSDADAKSSLYFVRQKLQDAELSSDITDSQLPYLQRLGGRASDLESLIHKVRHGMSVKEAVEDIIVRSVPELRKRAFGDDVDDAKKLAWAREQAWEVIRRLSKSEEIPYYDLLLEFPFKGDEAALRNMEHAEILSIGMKEGRPSTIRPGKPVFRWVFERMVDDRTFQATQDLAFNEKYIKELEEKIKTYEQELSILRSTMKNEDRSWWDFRKSPLHDRAQHVGSKLATTQRKVHTLDRKNSELKRFLAKRDNESHVAAVQAYVGLSATTMQHIEQELQHTLKLSKDAFSSGAWIYPIYGAVYLVTNPALLRSLYPVLLRAIATSVAVTFGLFAFTYIPQIALFSVVLGPFAIIPATLLVLVEAYFLTTFITKTFLFRSAQDQIFDSVIQKQGYVYLLERGRTSKRQVDKSAFQDLTEPIAASFGRFSKEGILRYIVTAPLNLIPVVGTVIFLLYNGKKSGPSFHERYFFLKGMDESAAKQLIKQKRGAYTAFVVLLFGAAALALNLVPVVGSIFNVASVVGAALWACKFERENKQQSRSNDVSARTKDQ</sequence>
<evidence type="ECO:0000256" key="4">
    <source>
        <dbReference type="ARBA" id="ARBA00022692"/>
    </source>
</evidence>
<comment type="subcellular location">
    <subcellularLocation>
        <location evidence="1">Mitochondrion inner membrane</location>
        <topology evidence="1">Single-pass membrane protein</topology>
    </subcellularLocation>
</comment>
<dbReference type="GO" id="GO:0005743">
    <property type="term" value="C:mitochondrial inner membrane"/>
    <property type="evidence" value="ECO:0007669"/>
    <property type="project" value="UniProtKB-SubCell"/>
</dbReference>
<organism evidence="14 15">
    <name type="scientific">Panaeolus cyanescens</name>
    <dbReference type="NCBI Taxonomy" id="181874"/>
    <lineage>
        <taxon>Eukaryota</taxon>
        <taxon>Fungi</taxon>
        <taxon>Dikarya</taxon>
        <taxon>Basidiomycota</taxon>
        <taxon>Agaricomycotina</taxon>
        <taxon>Agaricomycetes</taxon>
        <taxon>Agaricomycetidae</taxon>
        <taxon>Agaricales</taxon>
        <taxon>Agaricineae</taxon>
        <taxon>Galeropsidaceae</taxon>
        <taxon>Panaeolus</taxon>
    </lineage>
</organism>
<dbReference type="PANTHER" id="PTHR32198">
    <property type="entry name" value="MITOCHONDRIAL ESCAPE PROTEIN 2"/>
    <property type="match status" value="1"/>
</dbReference>
<evidence type="ECO:0000256" key="5">
    <source>
        <dbReference type="ARBA" id="ARBA00022792"/>
    </source>
</evidence>
<evidence type="ECO:0000256" key="1">
    <source>
        <dbReference type="ARBA" id="ARBA00004434"/>
    </source>
</evidence>
<comment type="similarity">
    <text evidence="2">Belongs to the YME2 family.</text>
</comment>
<dbReference type="GO" id="GO:0003676">
    <property type="term" value="F:nucleic acid binding"/>
    <property type="evidence" value="ECO:0007669"/>
    <property type="project" value="InterPro"/>
</dbReference>
<dbReference type="InterPro" id="IPR035979">
    <property type="entry name" value="RBD_domain_sf"/>
</dbReference>
<dbReference type="AlphaFoldDB" id="A0A409V965"/>
<feature type="compositionally biased region" description="Basic and acidic residues" evidence="11">
    <location>
        <begin position="392"/>
        <end position="401"/>
    </location>
</feature>
<accession>A0A409V965</accession>
<feature type="domain" description="Mitochondrial escape protein 2 C-terminal" evidence="13">
    <location>
        <begin position="256"/>
        <end position="759"/>
    </location>
</feature>
<evidence type="ECO:0000313" key="14">
    <source>
        <dbReference type="EMBL" id="PPQ63196.1"/>
    </source>
</evidence>
<dbReference type="InParanoid" id="A0A409V965"/>
<dbReference type="InterPro" id="IPR039627">
    <property type="entry name" value="Yme2_C"/>
</dbReference>
<feature type="coiled-coil region" evidence="10">
    <location>
        <begin position="734"/>
        <end position="768"/>
    </location>
</feature>
<comment type="function">
    <text evidence="9">Plays a role in maintaining the mitochondrial genome and in controlling the mtDNA escape. Involved in the regulation of mtDNA nucleotide structure and number. May have a dispensable role in early maturation of pre-rRNA.</text>
</comment>
<dbReference type="FunCoup" id="A0A409V965">
    <property type="interactions" value="8"/>
</dbReference>
<dbReference type="InterPro" id="IPR018850">
    <property type="entry name" value="Mt_escape_2_C"/>
</dbReference>
<dbReference type="EMBL" id="NHTK01006129">
    <property type="protein sequence ID" value="PPQ63196.1"/>
    <property type="molecule type" value="Genomic_DNA"/>
</dbReference>
<feature type="transmembrane region" description="Helical" evidence="12">
    <location>
        <begin position="903"/>
        <end position="928"/>
    </location>
</feature>
<feature type="non-terminal residue" evidence="14">
    <location>
        <position position="1"/>
    </location>
</feature>
<keyword evidence="8 12" id="KW-0472">Membrane</keyword>
<keyword evidence="6 12" id="KW-1133">Transmembrane helix</keyword>
<keyword evidence="4 12" id="KW-0812">Transmembrane</keyword>
<dbReference type="InterPro" id="IPR027417">
    <property type="entry name" value="P-loop_NTPase"/>
</dbReference>
<evidence type="ECO:0000256" key="12">
    <source>
        <dbReference type="SAM" id="Phobius"/>
    </source>
</evidence>
<evidence type="ECO:0000256" key="7">
    <source>
        <dbReference type="ARBA" id="ARBA00023128"/>
    </source>
</evidence>
<evidence type="ECO:0000313" key="15">
    <source>
        <dbReference type="Proteomes" id="UP000284842"/>
    </source>
</evidence>
<feature type="transmembrane region" description="Helical" evidence="12">
    <location>
        <begin position="1050"/>
        <end position="1069"/>
    </location>
</feature>
<comment type="caution">
    <text evidence="14">The sequence shown here is derived from an EMBL/GenBank/DDBJ whole genome shotgun (WGS) entry which is preliminary data.</text>
</comment>
<protein>
    <recommendedName>
        <fullName evidence="3">Mitochondrial escape protein 2</fullName>
    </recommendedName>
</protein>
<dbReference type="PANTHER" id="PTHR32198:SF2">
    <property type="entry name" value="MITOCHONDRIAL ESCAPE PROTEIN 2"/>
    <property type="match status" value="1"/>
</dbReference>
<dbReference type="STRING" id="181874.A0A409V965"/>
<dbReference type="Gene3D" id="3.40.50.300">
    <property type="entry name" value="P-loop containing nucleotide triphosphate hydrolases"/>
    <property type="match status" value="1"/>
</dbReference>
<reference evidence="14 15" key="1">
    <citation type="journal article" date="2018" name="Evol. Lett.">
        <title>Horizontal gene cluster transfer increased hallucinogenic mushroom diversity.</title>
        <authorList>
            <person name="Reynolds H.T."/>
            <person name="Vijayakumar V."/>
            <person name="Gluck-Thaler E."/>
            <person name="Korotkin H.B."/>
            <person name="Matheny P.B."/>
            <person name="Slot J.C."/>
        </authorList>
    </citation>
    <scope>NUCLEOTIDE SEQUENCE [LARGE SCALE GENOMIC DNA]</scope>
    <source>
        <strain evidence="14 15">2629</strain>
    </source>
</reference>
<feature type="region of interest" description="Disordered" evidence="11">
    <location>
        <begin position="380"/>
        <end position="401"/>
    </location>
</feature>
<dbReference type="SUPFAM" id="SSF52540">
    <property type="entry name" value="P-loop containing nucleoside triphosphate hydrolases"/>
    <property type="match status" value="1"/>
</dbReference>
<name>A0A409V965_9AGAR</name>
<feature type="transmembrane region" description="Helical" evidence="12">
    <location>
        <begin position="993"/>
        <end position="1016"/>
    </location>
</feature>
<gene>
    <name evidence="14" type="ORF">CVT24_005741</name>
</gene>
<evidence type="ECO:0000256" key="10">
    <source>
        <dbReference type="SAM" id="Coils"/>
    </source>
</evidence>
<dbReference type="Proteomes" id="UP000284842">
    <property type="component" value="Unassembled WGS sequence"/>
</dbReference>
<dbReference type="Pfam" id="PF10443">
    <property type="entry name" value="RNA12"/>
    <property type="match status" value="1"/>
</dbReference>
<keyword evidence="15" id="KW-1185">Reference proteome</keyword>
<dbReference type="OrthoDB" id="10267654at2759"/>
<evidence type="ECO:0000256" key="6">
    <source>
        <dbReference type="ARBA" id="ARBA00022989"/>
    </source>
</evidence>
<proteinExistence type="inferred from homology"/>